<gene>
    <name evidence="1" type="ORF">GCM10010468_46700</name>
</gene>
<evidence type="ECO:0008006" key="3">
    <source>
        <dbReference type="Google" id="ProtNLM"/>
    </source>
</evidence>
<proteinExistence type="predicted"/>
<comment type="caution">
    <text evidence="1">The sequence shown here is derived from an EMBL/GenBank/DDBJ whole genome shotgun (WGS) entry which is preliminary data.</text>
</comment>
<dbReference type="EMBL" id="BAAAUV010000012">
    <property type="protein sequence ID" value="GAA3221536.1"/>
    <property type="molecule type" value="Genomic_DNA"/>
</dbReference>
<organism evidence="1 2">
    <name type="scientific">Actinocorallia longicatena</name>
    <dbReference type="NCBI Taxonomy" id="111803"/>
    <lineage>
        <taxon>Bacteria</taxon>
        <taxon>Bacillati</taxon>
        <taxon>Actinomycetota</taxon>
        <taxon>Actinomycetes</taxon>
        <taxon>Streptosporangiales</taxon>
        <taxon>Thermomonosporaceae</taxon>
        <taxon>Actinocorallia</taxon>
    </lineage>
</organism>
<evidence type="ECO:0000313" key="2">
    <source>
        <dbReference type="Proteomes" id="UP001501237"/>
    </source>
</evidence>
<dbReference type="Proteomes" id="UP001501237">
    <property type="component" value="Unassembled WGS sequence"/>
</dbReference>
<sequence length="386" mass="41618">MGGSSVGVLWGLVKLFAAVVLVGALVPVPADAAAGSFFRTVKGVRATPAGLVMTGARSGFSFWTRTLGEGREPLAYRWDGRAWRSSKLPSGLAGVNLELVEDASGPANVWAATSVGLSDASSGVVEGSSSQVIRWDGRAWRRARVFDRTRIEGLLTRGRSDVWAWGREHDASGRPAAYVSWHYDGRSWARRVGRKGPSGGAFRARGGLWSVVSGAVPKLRQWQGGRWRSRTIPLPKGTRGTALTAGGSGAGNKIVVGLTSERTVKGHPAISTYVLIWDGRRWRTEKPKQAQGRSIHGFIPDGSGGIWAMAYVTSWYGPDFHLHLLHRSAKGVWRQRTVGQKEGWVTSWALVPGTKRVVGLLEMTEGCCEGLIAVSRKKDPARAFPG</sequence>
<protein>
    <recommendedName>
        <fullName evidence="3">BNR repeat neuraminidase</fullName>
    </recommendedName>
</protein>
<accession>A0ABP6QG21</accession>
<evidence type="ECO:0000313" key="1">
    <source>
        <dbReference type="EMBL" id="GAA3221536.1"/>
    </source>
</evidence>
<reference evidence="2" key="1">
    <citation type="journal article" date="2019" name="Int. J. Syst. Evol. Microbiol.">
        <title>The Global Catalogue of Microorganisms (GCM) 10K type strain sequencing project: providing services to taxonomists for standard genome sequencing and annotation.</title>
        <authorList>
            <consortium name="The Broad Institute Genomics Platform"/>
            <consortium name="The Broad Institute Genome Sequencing Center for Infectious Disease"/>
            <person name="Wu L."/>
            <person name="Ma J."/>
        </authorList>
    </citation>
    <scope>NUCLEOTIDE SEQUENCE [LARGE SCALE GENOMIC DNA]</scope>
    <source>
        <strain evidence="2">JCM 9377</strain>
    </source>
</reference>
<keyword evidence="2" id="KW-1185">Reference proteome</keyword>
<name>A0ABP6QG21_9ACTN</name>